<dbReference type="Pfam" id="PF19037">
    <property type="entry name" value="Fuz_longin_2"/>
    <property type="match status" value="1"/>
</dbReference>
<evidence type="ECO:0000259" key="5">
    <source>
        <dbReference type="Pfam" id="PF19037"/>
    </source>
</evidence>
<feature type="domain" description="FUZ/MON1/HPS1 second Longin" evidence="5">
    <location>
        <begin position="277"/>
        <end position="373"/>
    </location>
</feature>
<dbReference type="GO" id="GO:0016192">
    <property type="term" value="P:vesicle-mediated transport"/>
    <property type="evidence" value="ECO:0007669"/>
    <property type="project" value="InterPro"/>
</dbReference>
<dbReference type="PANTHER" id="PTHR13027">
    <property type="entry name" value="SAND PROTEIN-RELATED"/>
    <property type="match status" value="1"/>
</dbReference>
<dbReference type="Pfam" id="PF19038">
    <property type="entry name" value="Fuz_longin_3"/>
    <property type="match status" value="1"/>
</dbReference>
<keyword evidence="3" id="KW-0072">Autophagy</keyword>
<dbReference type="AlphaFoldDB" id="A0AAE9W6X9"/>
<comment type="similarity">
    <text evidence="3">Belongs to the MON1/SAND family.</text>
</comment>
<feature type="domain" description="FUZ/MON1/HPS1 third Longin" evidence="6">
    <location>
        <begin position="405"/>
        <end position="502"/>
    </location>
</feature>
<feature type="domain" description="FUZ/MON1/HPS1 first Longin" evidence="4">
    <location>
        <begin position="116"/>
        <end position="236"/>
    </location>
</feature>
<keyword evidence="3" id="KW-0653">Protein transport</keyword>
<dbReference type="Pfam" id="PF19036">
    <property type="entry name" value="Fuz_longin_1"/>
    <property type="match status" value="1"/>
</dbReference>
<gene>
    <name evidence="7" type="primary">aut12</name>
    <name evidence="7" type="ORF">SOMG_01556</name>
</gene>
<dbReference type="InterPro" id="IPR004353">
    <property type="entry name" value="Mon1"/>
</dbReference>
<evidence type="ECO:0000313" key="8">
    <source>
        <dbReference type="Proteomes" id="UP001212411"/>
    </source>
</evidence>
<dbReference type="KEGG" id="som:SOMG_01556"/>
<accession>A0AAE9W6X9</accession>
<proteinExistence type="inferred from homology"/>
<organism evidence="7 8">
    <name type="scientific">Schizosaccharomyces osmophilus</name>
    <dbReference type="NCBI Taxonomy" id="2545709"/>
    <lineage>
        <taxon>Eukaryota</taxon>
        <taxon>Fungi</taxon>
        <taxon>Dikarya</taxon>
        <taxon>Ascomycota</taxon>
        <taxon>Taphrinomycotina</taxon>
        <taxon>Schizosaccharomycetes</taxon>
        <taxon>Schizosaccharomycetales</taxon>
        <taxon>Schizosaccharomycetaceae</taxon>
        <taxon>Schizosaccharomyces</taxon>
    </lineage>
</organism>
<evidence type="ECO:0000256" key="2">
    <source>
        <dbReference type="ARBA" id="ARBA00018132"/>
    </source>
</evidence>
<evidence type="ECO:0000256" key="3">
    <source>
        <dbReference type="RuleBase" id="RU367048"/>
    </source>
</evidence>
<comment type="subcellular location">
    <subcellularLocation>
        <location evidence="3">Endosome</location>
        <location evidence="3">Multivesicular body membrane</location>
        <topology evidence="3">Peripheral membrane protein</topology>
    </subcellularLocation>
    <subcellularLocation>
        <location evidence="1 3">Prevacuolar compartment membrane</location>
        <topology evidence="1 3">Peripheral membrane protein</topology>
    </subcellularLocation>
    <subcellularLocation>
        <location evidence="3">Vacuole membrane</location>
        <topology evidence="3">Peripheral membrane protein</topology>
    </subcellularLocation>
</comment>
<dbReference type="GO" id="GO:0000329">
    <property type="term" value="C:fungal-type vacuole membrane"/>
    <property type="evidence" value="ECO:0007669"/>
    <property type="project" value="TreeGrafter"/>
</dbReference>
<evidence type="ECO:0000259" key="6">
    <source>
        <dbReference type="Pfam" id="PF19038"/>
    </source>
</evidence>
<reference evidence="7 8" key="1">
    <citation type="journal article" date="2023" name="G3 (Bethesda)">
        <title>A high-quality reference genome for the fission yeast Schizosaccharomyces osmophilus.</title>
        <authorList>
            <person name="Jia G.S."/>
            <person name="Zhang W.C."/>
            <person name="Liang Y."/>
            <person name="Liu X.H."/>
            <person name="Rhind N."/>
            <person name="Pidoux A."/>
            <person name="Brysch-Herzberg M."/>
            <person name="Du L.L."/>
        </authorList>
    </citation>
    <scope>NUCLEOTIDE SEQUENCE [LARGE SCALE GENOMIC DNA]</scope>
    <source>
        <strain evidence="7 8">CBS 15793</strain>
    </source>
</reference>
<keyword evidence="3" id="KW-0967">Endosome</keyword>
<evidence type="ECO:0000259" key="4">
    <source>
        <dbReference type="Pfam" id="PF19036"/>
    </source>
</evidence>
<sequence>MEQQPSQHSLVPSINEDVRETNFEFVNSSALLNADGIPASLPSLASSDHDVQVSLPEIKVNGESVEQMLSEILLDDSPPPAGEIVSKARSASEVYKDKLQKAMSSFDCVLARQKRKYLIFTCSGKPVFSNIADENLEPSTVAALQAIISSFEVLKEDLTCFETLSTIIVAHSAGPLYLVCISPLTTLSPDFMKNELKLLYHQILSTITNKSISSILDSRPNFDLRRLIGSSEQFLKVLSSDLENYEPFSFLNAISPLPLRVSFRDQLSQLLLKEKPKSLIFALIVVQGRLVCAIKARKLMLHASDLYLVFLSVFGTQAFNDSMEHWVPICLPTLNPNAYFYMYTNFIHPDVALILASNESSSFFDMQAMRNTVFTRLKERCWLQKIVHAAELDQVSFRNPGFPCILHYLFYSKKYSQFYGPGYKFNAKDNVKKLYAVYASLHDQVYYKKRSLSIDVEIHGTLMLFTWSTSSFNFYCVANANENLQIPIANINKILRWIRREESRLFICTNLSF</sequence>
<name>A0AAE9W6X9_9SCHI</name>
<keyword evidence="3" id="KW-0472">Membrane</keyword>
<dbReference type="Proteomes" id="UP001212411">
    <property type="component" value="Chromosome 1"/>
</dbReference>
<dbReference type="RefSeq" id="XP_056035313.1">
    <property type="nucleotide sequence ID" value="XM_056180349.1"/>
</dbReference>
<dbReference type="InterPro" id="IPR043972">
    <property type="entry name" value="FUZ/MON1/HPS1_longin_1"/>
</dbReference>
<keyword evidence="3" id="KW-0926">Vacuole</keyword>
<dbReference type="GeneID" id="80875038"/>
<dbReference type="PANTHER" id="PTHR13027:SF7">
    <property type="entry name" value="VACUOLAR FUSION PROTEIN MON1 HOMOLOG"/>
    <property type="match status" value="1"/>
</dbReference>
<keyword evidence="8" id="KW-1185">Reference proteome</keyword>
<protein>
    <recommendedName>
        <fullName evidence="2 3">Vacuolar fusion protein MON1</fullName>
    </recommendedName>
</protein>
<dbReference type="PRINTS" id="PR01546">
    <property type="entry name" value="YEAST73DUF"/>
</dbReference>
<evidence type="ECO:0000313" key="7">
    <source>
        <dbReference type="EMBL" id="WBW71070.1"/>
    </source>
</evidence>
<dbReference type="GO" id="GO:0006914">
    <property type="term" value="P:autophagy"/>
    <property type="evidence" value="ECO:0007669"/>
    <property type="project" value="UniProtKB-UniRule"/>
</dbReference>
<dbReference type="GO" id="GO:0032585">
    <property type="term" value="C:multivesicular body membrane"/>
    <property type="evidence" value="ECO:0007669"/>
    <property type="project" value="UniProtKB-SubCell"/>
</dbReference>
<dbReference type="EMBL" id="CP115611">
    <property type="protein sequence ID" value="WBW71070.1"/>
    <property type="molecule type" value="Genomic_DNA"/>
</dbReference>
<evidence type="ECO:0000256" key="1">
    <source>
        <dbReference type="ARBA" id="ARBA00004380"/>
    </source>
</evidence>
<dbReference type="InterPro" id="IPR043971">
    <property type="entry name" value="FUZ/MON1/HPS1_longin_2"/>
</dbReference>
<keyword evidence="3" id="KW-0813">Transport</keyword>
<comment type="function">
    <text evidence="3">Required for multiple vacuole delivery pathways including the cytoplasm to vacuole transport (Cvt), autophagy, pexophagy and endocytosis.</text>
</comment>
<dbReference type="InterPro" id="IPR043970">
    <property type="entry name" value="FUZ/MON1/HPS1_longin_3"/>
</dbReference>
<dbReference type="GO" id="GO:0006623">
    <property type="term" value="P:protein targeting to vacuole"/>
    <property type="evidence" value="ECO:0007669"/>
    <property type="project" value="UniProtKB-UniRule"/>
</dbReference>